<dbReference type="AlphaFoldDB" id="A0A849CJC1"/>
<dbReference type="SUPFAM" id="SSF55729">
    <property type="entry name" value="Acyl-CoA N-acyltransferases (Nat)"/>
    <property type="match status" value="1"/>
</dbReference>
<dbReference type="EMBL" id="PPVL01000003">
    <property type="protein sequence ID" value="NNI78659.1"/>
    <property type="molecule type" value="Genomic_DNA"/>
</dbReference>
<dbReference type="Gene3D" id="3.40.630.30">
    <property type="match status" value="1"/>
</dbReference>
<dbReference type="GO" id="GO:0016747">
    <property type="term" value="F:acyltransferase activity, transferring groups other than amino-acyl groups"/>
    <property type="evidence" value="ECO:0007669"/>
    <property type="project" value="InterPro"/>
</dbReference>
<comment type="caution">
    <text evidence="2">The sequence shown here is derived from an EMBL/GenBank/DDBJ whole genome shotgun (WGS) entry which is preliminary data.</text>
</comment>
<accession>A0A849CJC1</accession>
<proteinExistence type="predicted"/>
<evidence type="ECO:0000313" key="2">
    <source>
        <dbReference type="EMBL" id="NNI78659.1"/>
    </source>
</evidence>
<name>A0A849CJC1_PASMD</name>
<dbReference type="Proteomes" id="UP000540079">
    <property type="component" value="Unassembled WGS sequence"/>
</dbReference>
<keyword evidence="2" id="KW-0808">Transferase</keyword>
<dbReference type="RefSeq" id="WP_005723112.1">
    <property type="nucleotide sequence ID" value="NZ_CP030096.1"/>
</dbReference>
<evidence type="ECO:0000259" key="1">
    <source>
        <dbReference type="PROSITE" id="PS51186"/>
    </source>
</evidence>
<feature type="domain" description="N-acetyltransferase" evidence="1">
    <location>
        <begin position="7"/>
        <end position="175"/>
    </location>
</feature>
<dbReference type="PROSITE" id="PS51186">
    <property type="entry name" value="GNAT"/>
    <property type="match status" value="1"/>
</dbReference>
<evidence type="ECO:0000313" key="3">
    <source>
        <dbReference type="Proteomes" id="UP000540079"/>
    </source>
</evidence>
<dbReference type="PANTHER" id="PTHR43415">
    <property type="entry name" value="SPERMIDINE N(1)-ACETYLTRANSFERASE"/>
    <property type="match status" value="1"/>
</dbReference>
<gene>
    <name evidence="2" type="ORF">C2800_04365</name>
</gene>
<sequence length="195" mass="22501">MLTGEKVVLRAIELKDSELLQHLMNDPLITGKTIGWTFPVSLHAQENFIKSLSNSNKDYRFLVVDKQTRTAIGLTGLWNIHWQNRSAESAIKLSPHESQKGYGTETIMLMMAWAFYTVGLRRLYAEILTENAPSLAVYLKKCHWRIEGTQREAIFKAGEWRDVHNIAILKEEFDQLPEAQKYIHFVCPNNKTPTR</sequence>
<dbReference type="InterPro" id="IPR000182">
    <property type="entry name" value="GNAT_dom"/>
</dbReference>
<dbReference type="PANTHER" id="PTHR43415:SF3">
    <property type="entry name" value="GNAT-FAMILY ACETYLTRANSFERASE"/>
    <property type="match status" value="1"/>
</dbReference>
<organism evidence="2 3">
    <name type="scientific">Pasteurella multocida</name>
    <dbReference type="NCBI Taxonomy" id="747"/>
    <lineage>
        <taxon>Bacteria</taxon>
        <taxon>Pseudomonadati</taxon>
        <taxon>Pseudomonadota</taxon>
        <taxon>Gammaproteobacteria</taxon>
        <taxon>Pasteurellales</taxon>
        <taxon>Pasteurellaceae</taxon>
        <taxon>Pasteurella</taxon>
    </lineage>
</organism>
<reference evidence="2 3" key="1">
    <citation type="journal article" date="2018" name="Front. Microbiol.">
        <title>Genetic and Phylogenetic Characteristics of Pasteurella multocida Isolates From Different Host Species.</title>
        <authorList>
            <person name="Peng Z."/>
            <person name="Liang W."/>
            <person name="Wang F."/>
            <person name="Xu Z."/>
            <person name="Xie Z."/>
            <person name="Lian Z."/>
            <person name="Hua L."/>
            <person name="Zhou R."/>
            <person name="Chen H."/>
            <person name="Wu B."/>
        </authorList>
    </citation>
    <scope>NUCLEOTIDE SEQUENCE [LARGE SCALE GENOMIC DNA]</scope>
    <source>
        <strain evidence="2 3">HNA06</strain>
    </source>
</reference>
<dbReference type="Pfam" id="PF13302">
    <property type="entry name" value="Acetyltransf_3"/>
    <property type="match status" value="1"/>
</dbReference>
<dbReference type="InterPro" id="IPR016181">
    <property type="entry name" value="Acyl_CoA_acyltransferase"/>
</dbReference>
<protein>
    <submittedName>
        <fullName evidence="2">N-acetyltransferase</fullName>
    </submittedName>
</protein>